<keyword evidence="8" id="KW-1185">Reference proteome</keyword>
<evidence type="ECO:0000259" key="6">
    <source>
        <dbReference type="Pfam" id="PF24827"/>
    </source>
</evidence>
<protein>
    <submittedName>
        <fullName evidence="7">Succinylglutamate desuccinylase/aspartoacylase family protein</fullName>
    </submittedName>
</protein>
<dbReference type="InterPro" id="IPR055438">
    <property type="entry name" value="AstE_AspA_cat"/>
</dbReference>
<dbReference type="PANTHER" id="PTHR37326:SF2">
    <property type="entry name" value="SUCCINYLGLUTAMATE DESUCCINYLASE_ASPARTOACYLASE FAMILY PROTEIN"/>
    <property type="match status" value="1"/>
</dbReference>
<dbReference type="GO" id="GO:0046872">
    <property type="term" value="F:metal ion binding"/>
    <property type="evidence" value="ECO:0007669"/>
    <property type="project" value="UniProtKB-KW"/>
</dbReference>
<accession>A0A934RSZ5</accession>
<feature type="domain" description="Succinylglutamate desuccinylase/Aspartoacylase catalytic" evidence="6">
    <location>
        <begin position="63"/>
        <end position="242"/>
    </location>
</feature>
<evidence type="ECO:0000256" key="3">
    <source>
        <dbReference type="ARBA" id="ARBA00022801"/>
    </source>
</evidence>
<dbReference type="Pfam" id="PF24827">
    <property type="entry name" value="AstE_AspA_cat"/>
    <property type="match status" value="1"/>
</dbReference>
<dbReference type="GO" id="GO:0016811">
    <property type="term" value="F:hydrolase activity, acting on carbon-nitrogen (but not peptide) bonds, in linear amides"/>
    <property type="evidence" value="ECO:0007669"/>
    <property type="project" value="InterPro"/>
</dbReference>
<evidence type="ECO:0000313" key="8">
    <source>
        <dbReference type="Proteomes" id="UP000604083"/>
    </source>
</evidence>
<sequence length="348" mass="37331">MIRRFLLFLLTALPSLADDVPPFPFQDTAVAAGSKARLTFHCLQGFSSSTFAIPTLIVHGAQPGPRLAITAGIHGDELNGMEIARRLYEQVDPTLLRGTLVILPVINYQGYLTGNRYLPDRRDLNRFFPGDPEGSTASMLAHRVFHQAIVGSDALIDLHCASDRRSNLPQIRADYEDAQAVSLACHFGIGVVVQGAGPPGSLRRAASEAGIPAIIYETGSPHLFEEKEIALGLEGVQNVMRSLGMLPSAGKTVPASEVYHLTSWLRTPREAGGNFLPRLKLGDRVEKGQVLGEVIDPLSGQSTVIQAPAAGRIIGLSHPTVVFPGEALVHLGLAYTQGPSHPPHEEAD</sequence>
<evidence type="ECO:0000256" key="4">
    <source>
        <dbReference type="ARBA" id="ARBA00022833"/>
    </source>
</evidence>
<keyword evidence="4" id="KW-0862">Zinc</keyword>
<gene>
    <name evidence="7" type="ORF">JIN78_14935</name>
</gene>
<dbReference type="GO" id="GO:0016788">
    <property type="term" value="F:hydrolase activity, acting on ester bonds"/>
    <property type="evidence" value="ECO:0007669"/>
    <property type="project" value="InterPro"/>
</dbReference>
<keyword evidence="3" id="KW-0378">Hydrolase</keyword>
<keyword evidence="5" id="KW-0732">Signal</keyword>
<name>A0A934RSZ5_9BACT</name>
<dbReference type="InterPro" id="IPR043795">
    <property type="entry name" value="N-alpha-Ac-DABA-like"/>
</dbReference>
<comment type="cofactor">
    <cofactor evidence="1">
        <name>Zn(2+)</name>
        <dbReference type="ChEBI" id="CHEBI:29105"/>
    </cofactor>
</comment>
<dbReference type="PIRSF" id="PIRSF039012">
    <property type="entry name" value="ASP"/>
    <property type="match status" value="1"/>
</dbReference>
<organism evidence="7 8">
    <name type="scientific">Roseibacillus ishigakijimensis</name>
    <dbReference type="NCBI Taxonomy" id="454146"/>
    <lineage>
        <taxon>Bacteria</taxon>
        <taxon>Pseudomonadati</taxon>
        <taxon>Verrucomicrobiota</taxon>
        <taxon>Verrucomicrobiia</taxon>
        <taxon>Verrucomicrobiales</taxon>
        <taxon>Verrucomicrobiaceae</taxon>
        <taxon>Roseibacillus</taxon>
    </lineage>
</organism>
<dbReference type="Proteomes" id="UP000604083">
    <property type="component" value="Unassembled WGS sequence"/>
</dbReference>
<reference evidence="7" key="1">
    <citation type="submission" date="2021-01" db="EMBL/GenBank/DDBJ databases">
        <title>Modified the classification status of verrucomicrobia.</title>
        <authorList>
            <person name="Feng X."/>
        </authorList>
    </citation>
    <scope>NUCLEOTIDE SEQUENCE</scope>
    <source>
        <strain evidence="7">KCTC 12986</strain>
    </source>
</reference>
<dbReference type="AlphaFoldDB" id="A0A934RSZ5"/>
<dbReference type="InterPro" id="IPR053138">
    <property type="entry name" value="N-alpha-Ac-DABA_deacetylase"/>
</dbReference>
<evidence type="ECO:0000256" key="5">
    <source>
        <dbReference type="SAM" id="SignalP"/>
    </source>
</evidence>
<evidence type="ECO:0000256" key="2">
    <source>
        <dbReference type="ARBA" id="ARBA00022723"/>
    </source>
</evidence>
<keyword evidence="2" id="KW-0479">Metal-binding</keyword>
<dbReference type="PANTHER" id="PTHR37326">
    <property type="entry name" value="BLL3975 PROTEIN"/>
    <property type="match status" value="1"/>
</dbReference>
<comment type="caution">
    <text evidence="7">The sequence shown here is derived from an EMBL/GenBank/DDBJ whole genome shotgun (WGS) entry which is preliminary data.</text>
</comment>
<dbReference type="RefSeq" id="WP_200392796.1">
    <property type="nucleotide sequence ID" value="NZ_JAENIO010000050.1"/>
</dbReference>
<dbReference type="Gene3D" id="3.40.630.10">
    <property type="entry name" value="Zn peptidases"/>
    <property type="match status" value="1"/>
</dbReference>
<proteinExistence type="predicted"/>
<evidence type="ECO:0000313" key="7">
    <source>
        <dbReference type="EMBL" id="MBK1835362.1"/>
    </source>
</evidence>
<dbReference type="CDD" id="cd06251">
    <property type="entry name" value="M14_ASTE_ASPA-like"/>
    <property type="match status" value="1"/>
</dbReference>
<feature type="chain" id="PRO_5036977948" evidence="5">
    <location>
        <begin position="18"/>
        <end position="348"/>
    </location>
</feature>
<dbReference type="SUPFAM" id="SSF53187">
    <property type="entry name" value="Zn-dependent exopeptidases"/>
    <property type="match status" value="1"/>
</dbReference>
<feature type="signal peptide" evidence="5">
    <location>
        <begin position="1"/>
        <end position="17"/>
    </location>
</feature>
<dbReference type="EMBL" id="JAENIO010000050">
    <property type="protein sequence ID" value="MBK1835362.1"/>
    <property type="molecule type" value="Genomic_DNA"/>
</dbReference>
<evidence type="ECO:0000256" key="1">
    <source>
        <dbReference type="ARBA" id="ARBA00001947"/>
    </source>
</evidence>